<proteinExistence type="predicted"/>
<keyword evidence="2" id="KW-1185">Reference proteome</keyword>
<evidence type="ECO:0000313" key="2">
    <source>
        <dbReference type="Proteomes" id="UP000061010"/>
    </source>
</evidence>
<dbReference type="AlphaFoldDB" id="A0A0S1AZJ8"/>
<dbReference type="NCBIfam" id="NF041728">
    <property type="entry name" value="BPSL0761_fam"/>
    <property type="match status" value="1"/>
</dbReference>
<dbReference type="KEGG" id="sacz:AOT14_18780"/>
<dbReference type="Proteomes" id="UP000061010">
    <property type="component" value="Chromosome"/>
</dbReference>
<name>A0A0S1AZJ8_9GAMM</name>
<dbReference type="EMBL" id="CP012900">
    <property type="protein sequence ID" value="ALJ28255.1"/>
    <property type="molecule type" value="Genomic_DNA"/>
</dbReference>
<dbReference type="InterPro" id="IPR049723">
    <property type="entry name" value="BPSL0761-like"/>
</dbReference>
<protein>
    <submittedName>
        <fullName evidence="1">Uncharacterized protein</fullName>
    </submittedName>
</protein>
<reference evidence="1 2" key="1">
    <citation type="journal article" date="2015" name="Genome Announc.">
        <title>Complete Genome Sequencing of Stenotrophomonas acidaminiphila ZAC14D2_NAIMI4_2, a Multidrug-Resistant Strain Isolated from Sediments of a Polluted River in Mexico, Uncovers New Antibiotic Resistance Genes and a Novel Class-II Lasso Peptide Biosynthesis Gene Cluster.</title>
        <authorList>
            <person name="Vinuesa P."/>
            <person name="Ochoa-Sanchez L.E."/>
        </authorList>
    </citation>
    <scope>NUCLEOTIDE SEQUENCE [LARGE SCALE GENOMIC DNA]</scope>
    <source>
        <strain evidence="1 2">ZAC14D2_NAIMI4_2</strain>
    </source>
</reference>
<organism evidence="1 2">
    <name type="scientific">Stenotrophomonas acidaminiphila</name>
    <dbReference type="NCBI Taxonomy" id="128780"/>
    <lineage>
        <taxon>Bacteria</taxon>
        <taxon>Pseudomonadati</taxon>
        <taxon>Pseudomonadota</taxon>
        <taxon>Gammaproteobacteria</taxon>
        <taxon>Lysobacterales</taxon>
        <taxon>Lysobacteraceae</taxon>
        <taxon>Stenotrophomonas</taxon>
    </lineage>
</organism>
<accession>A0A0S1AZJ8</accession>
<evidence type="ECO:0000313" key="1">
    <source>
        <dbReference type="EMBL" id="ALJ28255.1"/>
    </source>
</evidence>
<sequence>MLVYVMTMPSERTRNVLQAGAFLRQLAASQAVPKEVRQEAYRLLRHYPTVSDVETIAEHEERLQELTKSAFVRPYLTSQIEPDWFRGYPLGPHRI</sequence>
<gene>
    <name evidence="1" type="ORF">AOT14_18780</name>
</gene>
<dbReference type="PATRIC" id="fig|128780.6.peg.1886"/>